<protein>
    <recommendedName>
        <fullName evidence="15">TonB-dependent receptor</fullName>
    </recommendedName>
</protein>
<dbReference type="GO" id="GO:0009279">
    <property type="term" value="C:cell outer membrane"/>
    <property type="evidence" value="ECO:0007669"/>
    <property type="project" value="UniProtKB-SubCell"/>
</dbReference>
<feature type="domain" description="TonB-dependent receptor plug" evidence="12">
    <location>
        <begin position="73"/>
        <end position="177"/>
    </location>
</feature>
<evidence type="ECO:0000256" key="9">
    <source>
        <dbReference type="RuleBase" id="RU003357"/>
    </source>
</evidence>
<evidence type="ECO:0000256" key="4">
    <source>
        <dbReference type="ARBA" id="ARBA00022692"/>
    </source>
</evidence>
<dbReference type="Pfam" id="PF00593">
    <property type="entry name" value="TonB_dep_Rec_b-barrel"/>
    <property type="match status" value="1"/>
</dbReference>
<proteinExistence type="inferred from homology"/>
<evidence type="ECO:0000256" key="2">
    <source>
        <dbReference type="ARBA" id="ARBA00022448"/>
    </source>
</evidence>
<dbReference type="NCBIfam" id="TIGR01782">
    <property type="entry name" value="TonB-Xanth-Caul"/>
    <property type="match status" value="1"/>
</dbReference>
<keyword evidence="14" id="KW-1185">Reference proteome</keyword>
<dbReference type="InterPro" id="IPR000531">
    <property type="entry name" value="Beta-barrel_TonB"/>
</dbReference>
<evidence type="ECO:0008006" key="15">
    <source>
        <dbReference type="Google" id="ProtNLM"/>
    </source>
</evidence>
<evidence type="ECO:0000256" key="10">
    <source>
        <dbReference type="SAM" id="SignalP"/>
    </source>
</evidence>
<keyword evidence="3 8" id="KW-1134">Transmembrane beta strand</keyword>
<dbReference type="Gene3D" id="2.40.170.20">
    <property type="entry name" value="TonB-dependent receptor, beta-barrel domain"/>
    <property type="match status" value="1"/>
</dbReference>
<dbReference type="InterPro" id="IPR039426">
    <property type="entry name" value="TonB-dep_rcpt-like"/>
</dbReference>
<gene>
    <name evidence="13" type="ORF">BJI69_06890</name>
</gene>
<name>A0A1L3ERG5_9GAMM</name>
<sequence>MQRKVLALSVRNALAGMLGICFIGGFMPVHAQDAPAATTQDPQRTPDGKAVTDLNGVSVTGQLQSLFLSQSTKRDAVNTVDSVSAEEAGKFPDQNVADALQRVPGVSVNRSGGESNQITVRGFGPDFVNVLLNGRTMPTAATDRAFDFDVLPSEVIQQAVVQKTSTPDLEEGGIGGTVNIITARPFDFNGWHASGSAAGVNDSIKGGLADKTTPKVSGVIGNTNADHTFGWLASAVYYKRDHIEQSIDTLGWLQNQDFSRINPSYTNVSLPQTLQGQVINETRTRTSFNGAIDWKPLDDVTVKLDGLFSEYKVDSTYNAFGSYTNTGIIQNITPGANGTAQNFVMDKSGGMSNDYAEQANPRDAFNTQFGSHITWQIDPSMELDLDSAASGAWNKQSQDGYFVVLGTRNVGVNPTWTNNGDDHLGSYTGLLPTTDTNTLHAHVTNQGTQSPNVSDKIFENQLHLGKSFLDGTLSRIDFGISNSNRKKTEVTYNTPNSFGCAEYCGYVVDVPADAVNAHIFHAGNLVDGASPGFPRDWVTYDVKKLFAYLATPAAYNQLPNADAFKAQLDANGGGFTALPDPNTYSQIKERISSAYGMATLEGDGGMPWTLNVGMRYTKTNTTSYAYSVPIVGIAVNPNDPTNAIPTYGTLSPIAQNGNYHEWLPSMNFKLNLLDNVVFRAAASKTLTRPDLSNLAASASYSFRPQDQTVTRGNTQLKPYLSKNYDAGIEWYFNETSYTALNLFRKQVSNFSTLITTETTLLGFPFQLTEPVNLNEATIKGAEFTFNYQFTKLPAPFDGLGVATNYTYVTSDASISEDKLANAGKFAVPGIGNSYNASLYYQKGPVEMRVAYNWRAKYLASIAGNQSQPTSVKDYGQLDLSASYKLNEHVSLFMDATNLTNENIYQYQVYDDRQSYAEANGRTFFLGVRASL</sequence>
<dbReference type="PANTHER" id="PTHR40980">
    <property type="entry name" value="PLUG DOMAIN-CONTAINING PROTEIN"/>
    <property type="match status" value="1"/>
</dbReference>
<evidence type="ECO:0000259" key="12">
    <source>
        <dbReference type="Pfam" id="PF07715"/>
    </source>
</evidence>
<evidence type="ECO:0000256" key="6">
    <source>
        <dbReference type="ARBA" id="ARBA00023136"/>
    </source>
</evidence>
<evidence type="ECO:0000256" key="5">
    <source>
        <dbReference type="ARBA" id="ARBA00023077"/>
    </source>
</evidence>
<organism evidence="13 14">
    <name type="scientific">Luteibacter rhizovicinus DSM 16549</name>
    <dbReference type="NCBI Taxonomy" id="1440763"/>
    <lineage>
        <taxon>Bacteria</taxon>
        <taxon>Pseudomonadati</taxon>
        <taxon>Pseudomonadota</taxon>
        <taxon>Gammaproteobacteria</taxon>
        <taxon>Lysobacterales</taxon>
        <taxon>Rhodanobacteraceae</taxon>
        <taxon>Luteibacter</taxon>
    </lineage>
</organism>
<keyword evidence="7 8" id="KW-0998">Cell outer membrane</keyword>
<reference evidence="14" key="1">
    <citation type="submission" date="2016-09" db="EMBL/GenBank/DDBJ databases">
        <authorList>
            <person name="Lysoe E."/>
        </authorList>
    </citation>
    <scope>NUCLEOTIDE SEQUENCE [LARGE SCALE GENOMIC DNA]</scope>
    <source>
        <strain evidence="14">LJ96T</strain>
    </source>
</reference>
<dbReference type="InterPro" id="IPR012910">
    <property type="entry name" value="Plug_dom"/>
</dbReference>
<keyword evidence="6 8" id="KW-0472">Membrane</keyword>
<dbReference type="SUPFAM" id="SSF56935">
    <property type="entry name" value="Porins"/>
    <property type="match status" value="1"/>
</dbReference>
<dbReference type="InterPro" id="IPR036942">
    <property type="entry name" value="Beta-barrel_TonB_sf"/>
</dbReference>
<evidence type="ECO:0000256" key="7">
    <source>
        <dbReference type="ARBA" id="ARBA00023237"/>
    </source>
</evidence>
<dbReference type="EMBL" id="CP017480">
    <property type="protein sequence ID" value="APG03658.1"/>
    <property type="molecule type" value="Genomic_DNA"/>
</dbReference>
<evidence type="ECO:0000313" key="13">
    <source>
        <dbReference type="EMBL" id="APG03658.1"/>
    </source>
</evidence>
<keyword evidence="2 8" id="KW-0813">Transport</keyword>
<dbReference type="KEGG" id="lrz:BJI69_06890"/>
<feature type="domain" description="TonB-dependent receptor-like beta-barrel" evidence="11">
    <location>
        <begin position="407"/>
        <end position="898"/>
    </location>
</feature>
<keyword evidence="4 8" id="KW-0812">Transmembrane</keyword>
<evidence type="ECO:0000259" key="11">
    <source>
        <dbReference type="Pfam" id="PF00593"/>
    </source>
</evidence>
<dbReference type="Pfam" id="PF07715">
    <property type="entry name" value="Plug"/>
    <property type="match status" value="1"/>
</dbReference>
<evidence type="ECO:0000256" key="3">
    <source>
        <dbReference type="ARBA" id="ARBA00022452"/>
    </source>
</evidence>
<dbReference type="STRING" id="1440763.BJI69_06890"/>
<dbReference type="CDD" id="cd01347">
    <property type="entry name" value="ligand_gated_channel"/>
    <property type="match status" value="1"/>
</dbReference>
<evidence type="ECO:0000256" key="1">
    <source>
        <dbReference type="ARBA" id="ARBA00004571"/>
    </source>
</evidence>
<feature type="signal peptide" evidence="10">
    <location>
        <begin position="1"/>
        <end position="31"/>
    </location>
</feature>
<keyword evidence="5 9" id="KW-0798">TonB box</keyword>
<feature type="chain" id="PRO_5012634295" description="TonB-dependent receptor" evidence="10">
    <location>
        <begin position="32"/>
        <end position="931"/>
    </location>
</feature>
<dbReference type="PROSITE" id="PS52016">
    <property type="entry name" value="TONB_DEPENDENT_REC_3"/>
    <property type="match status" value="1"/>
</dbReference>
<dbReference type="AlphaFoldDB" id="A0A1L3ERG5"/>
<evidence type="ECO:0000256" key="8">
    <source>
        <dbReference type="PROSITE-ProRule" id="PRU01360"/>
    </source>
</evidence>
<comment type="subcellular location">
    <subcellularLocation>
        <location evidence="1 8">Cell outer membrane</location>
        <topology evidence="1 8">Multi-pass membrane protein</topology>
    </subcellularLocation>
</comment>
<dbReference type="InterPro" id="IPR037066">
    <property type="entry name" value="Plug_dom_sf"/>
</dbReference>
<dbReference type="InterPro" id="IPR010104">
    <property type="entry name" value="TonB_rcpt_bac"/>
</dbReference>
<comment type="similarity">
    <text evidence="8 9">Belongs to the TonB-dependent receptor family.</text>
</comment>
<dbReference type="Gene3D" id="2.170.130.10">
    <property type="entry name" value="TonB-dependent receptor, plug domain"/>
    <property type="match status" value="1"/>
</dbReference>
<dbReference type="PANTHER" id="PTHR40980:SF3">
    <property type="entry name" value="TONB-DEPENDENT RECEPTOR-LIKE BETA-BARREL DOMAIN-CONTAINING PROTEIN"/>
    <property type="match status" value="1"/>
</dbReference>
<dbReference type="RefSeq" id="WP_071924896.1">
    <property type="nucleotide sequence ID" value="NZ_CP017480.1"/>
</dbReference>
<accession>A0A1L3ERG5</accession>
<dbReference type="Proteomes" id="UP000182987">
    <property type="component" value="Chromosome"/>
</dbReference>
<dbReference type="OrthoDB" id="8727862at2"/>
<evidence type="ECO:0000313" key="14">
    <source>
        <dbReference type="Proteomes" id="UP000182987"/>
    </source>
</evidence>
<keyword evidence="10" id="KW-0732">Signal</keyword>